<name>A0A3N4MJX7_9BACT</name>
<dbReference type="OrthoDB" id="9792992at2"/>
<keyword evidence="1" id="KW-1133">Transmembrane helix</keyword>
<feature type="transmembrane region" description="Helical" evidence="1">
    <location>
        <begin position="51"/>
        <end position="72"/>
    </location>
</feature>
<evidence type="ECO:0000313" key="4">
    <source>
        <dbReference type="Proteomes" id="UP000279089"/>
    </source>
</evidence>
<dbReference type="GO" id="GO:0000155">
    <property type="term" value="F:phosphorelay sensor kinase activity"/>
    <property type="evidence" value="ECO:0007669"/>
    <property type="project" value="InterPro"/>
</dbReference>
<feature type="transmembrane region" description="Helical" evidence="1">
    <location>
        <begin position="92"/>
        <end position="115"/>
    </location>
</feature>
<dbReference type="AlphaFoldDB" id="A0A3N4MJX7"/>
<gene>
    <name evidence="3" type="ORF">EG028_08235</name>
</gene>
<keyword evidence="1" id="KW-0812">Transmembrane</keyword>
<feature type="transmembrane region" description="Helical" evidence="1">
    <location>
        <begin position="20"/>
        <end position="39"/>
    </location>
</feature>
<reference evidence="4" key="1">
    <citation type="submission" date="2018-11" db="EMBL/GenBank/DDBJ databases">
        <title>Chitinophaga lutea sp.nov., isolate from arsenic contaminated soil.</title>
        <authorList>
            <person name="Zong Y."/>
        </authorList>
    </citation>
    <scope>NUCLEOTIDE SEQUENCE [LARGE SCALE GENOMIC DNA]</scope>
    <source>
        <strain evidence="4">YLT18</strain>
    </source>
</reference>
<keyword evidence="1" id="KW-0472">Membrane</keyword>
<dbReference type="Gene3D" id="3.30.565.10">
    <property type="entry name" value="Histidine kinase-like ATPase, C-terminal domain"/>
    <property type="match status" value="1"/>
</dbReference>
<dbReference type="InterPro" id="IPR036890">
    <property type="entry name" value="HATPase_C_sf"/>
</dbReference>
<dbReference type="Proteomes" id="UP000279089">
    <property type="component" value="Unassembled WGS sequence"/>
</dbReference>
<protein>
    <submittedName>
        <fullName evidence="3">Sensor histidine kinase</fullName>
    </submittedName>
</protein>
<evidence type="ECO:0000313" key="3">
    <source>
        <dbReference type="EMBL" id="RPD42197.1"/>
    </source>
</evidence>
<evidence type="ECO:0000259" key="2">
    <source>
        <dbReference type="Pfam" id="PF06580"/>
    </source>
</evidence>
<dbReference type="SUPFAM" id="SSF55874">
    <property type="entry name" value="ATPase domain of HSP90 chaperone/DNA topoisomerase II/histidine kinase"/>
    <property type="match status" value="1"/>
</dbReference>
<evidence type="ECO:0000256" key="1">
    <source>
        <dbReference type="SAM" id="Phobius"/>
    </source>
</evidence>
<sequence>MGNPLKAATSIMEPHSTIKFTFYVIFQAIAVYVNLYYLIPKYLEKSRFAAYISLLLLTVTGASAMIVTGYYLAPFVTGKTMNEIFGHNNCLFFFFSNALPSTLASMTLAMSIKLTKNWIQANRRRQLLEKENLETELNFLKNQINPHFLFNTINSIFFLIHKNPDRASDSLAKFSELLRYQLYECNDKQIPLSKEIDHLENCIELEKLRLNENVAVSLSIEPPFAEHLSIAPFILMTFVENAFKHVSRHTGEANWINIRLHLRGQHLDFTVGNSTDHAAMPQMGAHGGIGLKNVQRRLDLIYPGRYSLNVRSGASAYEANLQLELAAAAQPALLQKIG</sequence>
<proteinExistence type="predicted"/>
<dbReference type="PANTHER" id="PTHR34220:SF7">
    <property type="entry name" value="SENSOR HISTIDINE KINASE YPDA"/>
    <property type="match status" value="1"/>
</dbReference>
<dbReference type="EMBL" id="RMBX01000003">
    <property type="protein sequence ID" value="RPD42197.1"/>
    <property type="molecule type" value="Genomic_DNA"/>
</dbReference>
<accession>A0A3N4MJX7</accession>
<organism evidence="3 4">
    <name type="scientific">Chitinophaga barathri</name>
    <dbReference type="NCBI Taxonomy" id="1647451"/>
    <lineage>
        <taxon>Bacteria</taxon>
        <taxon>Pseudomonadati</taxon>
        <taxon>Bacteroidota</taxon>
        <taxon>Chitinophagia</taxon>
        <taxon>Chitinophagales</taxon>
        <taxon>Chitinophagaceae</taxon>
        <taxon>Chitinophaga</taxon>
    </lineage>
</organism>
<dbReference type="InterPro" id="IPR010559">
    <property type="entry name" value="Sig_transdc_His_kin_internal"/>
</dbReference>
<dbReference type="PANTHER" id="PTHR34220">
    <property type="entry name" value="SENSOR HISTIDINE KINASE YPDA"/>
    <property type="match status" value="1"/>
</dbReference>
<dbReference type="InterPro" id="IPR050640">
    <property type="entry name" value="Bact_2-comp_sensor_kinase"/>
</dbReference>
<feature type="domain" description="Signal transduction histidine kinase internal region" evidence="2">
    <location>
        <begin position="136"/>
        <end position="213"/>
    </location>
</feature>
<dbReference type="Pfam" id="PF06580">
    <property type="entry name" value="His_kinase"/>
    <property type="match status" value="1"/>
</dbReference>
<comment type="caution">
    <text evidence="3">The sequence shown here is derived from an EMBL/GenBank/DDBJ whole genome shotgun (WGS) entry which is preliminary data.</text>
</comment>
<keyword evidence="4" id="KW-1185">Reference proteome</keyword>
<keyword evidence="3" id="KW-0808">Transferase</keyword>
<keyword evidence="3" id="KW-0418">Kinase</keyword>
<dbReference type="GO" id="GO:0016020">
    <property type="term" value="C:membrane"/>
    <property type="evidence" value="ECO:0007669"/>
    <property type="project" value="InterPro"/>
</dbReference>